<reference evidence="1" key="2">
    <citation type="submission" date="2020-09" db="EMBL/GenBank/DDBJ databases">
        <authorList>
            <person name="Sun Q."/>
            <person name="Ohkuma M."/>
        </authorList>
    </citation>
    <scope>NUCLEOTIDE SEQUENCE</scope>
    <source>
        <strain evidence="1">JCM 13064</strain>
    </source>
</reference>
<dbReference type="Proteomes" id="UP000645217">
    <property type="component" value="Unassembled WGS sequence"/>
</dbReference>
<protein>
    <submittedName>
        <fullName evidence="1">Uncharacterized protein</fullName>
    </submittedName>
</protein>
<evidence type="ECO:0000313" key="1">
    <source>
        <dbReference type="EMBL" id="GGK80417.1"/>
    </source>
</evidence>
<organism evidence="1 2">
    <name type="scientific">Sphaerisporangium melleum</name>
    <dbReference type="NCBI Taxonomy" id="321316"/>
    <lineage>
        <taxon>Bacteria</taxon>
        <taxon>Bacillati</taxon>
        <taxon>Actinomycetota</taxon>
        <taxon>Actinomycetes</taxon>
        <taxon>Streptosporangiales</taxon>
        <taxon>Streptosporangiaceae</taxon>
        <taxon>Sphaerisporangium</taxon>
    </lineage>
</organism>
<evidence type="ECO:0000313" key="2">
    <source>
        <dbReference type="Proteomes" id="UP000645217"/>
    </source>
</evidence>
<name>A0A917R0R4_9ACTN</name>
<dbReference type="AlphaFoldDB" id="A0A917R0R4"/>
<accession>A0A917R0R4</accession>
<sequence length="218" mass="23847">MGDTCGMHSREEAVRLADELGGRIHVALRDDGLDAELVVELACLLYDKGLRTPAVQEVLERATAHLTARDLARLGEDLLRDSGFEPTFALEPGLWTELEQALKRVARDVRATGIPGMLRLVVPDWDDSDQAWVEFRGVHHGNGIRPVAGRDPQGALASVADAAQEVIMEMIWGVWPVCSVHGLGLRAELEDEMVVWRCAGAGTHDVALVGELSSERRE</sequence>
<gene>
    <name evidence="1" type="ORF">GCM10007964_23840</name>
</gene>
<keyword evidence="2" id="KW-1185">Reference proteome</keyword>
<reference evidence="1" key="1">
    <citation type="journal article" date="2014" name="Int. J. Syst. Evol. Microbiol.">
        <title>Complete genome sequence of Corynebacterium casei LMG S-19264T (=DSM 44701T), isolated from a smear-ripened cheese.</title>
        <authorList>
            <consortium name="US DOE Joint Genome Institute (JGI-PGF)"/>
            <person name="Walter F."/>
            <person name="Albersmeier A."/>
            <person name="Kalinowski J."/>
            <person name="Ruckert C."/>
        </authorList>
    </citation>
    <scope>NUCLEOTIDE SEQUENCE</scope>
    <source>
        <strain evidence="1">JCM 13064</strain>
    </source>
</reference>
<proteinExistence type="predicted"/>
<dbReference type="EMBL" id="BMNT01000011">
    <property type="protein sequence ID" value="GGK80417.1"/>
    <property type="molecule type" value="Genomic_DNA"/>
</dbReference>
<comment type="caution">
    <text evidence="1">The sequence shown here is derived from an EMBL/GenBank/DDBJ whole genome shotgun (WGS) entry which is preliminary data.</text>
</comment>